<gene>
    <name evidence="3" type="ORF">B1812_12360</name>
</gene>
<dbReference type="GO" id="GO:0008893">
    <property type="term" value="F:guanosine-3',5'-bis(diphosphate) 3'-diphosphatase activity"/>
    <property type="evidence" value="ECO:0007669"/>
    <property type="project" value="TreeGrafter"/>
</dbReference>
<proteinExistence type="predicted"/>
<protein>
    <recommendedName>
        <fullName evidence="2">HD domain-containing protein</fullName>
    </recommendedName>
</protein>
<dbReference type="InterPro" id="IPR006674">
    <property type="entry name" value="HD_domain"/>
</dbReference>
<evidence type="ECO:0000313" key="3">
    <source>
        <dbReference type="EMBL" id="ARN81739.1"/>
    </source>
</evidence>
<dbReference type="InterPro" id="IPR052194">
    <property type="entry name" value="MESH1"/>
</dbReference>
<dbReference type="SMART" id="SM00471">
    <property type="entry name" value="HDc"/>
    <property type="match status" value="1"/>
</dbReference>
<dbReference type="PANTHER" id="PTHR46246:SF1">
    <property type="entry name" value="GUANOSINE-3',5'-BIS(DIPHOSPHATE) 3'-PYROPHOSPHOHYDROLASE MESH1"/>
    <property type="match status" value="1"/>
</dbReference>
<sequence length="309" mass="32691">MSTIVLGLTRALVYAAEAHANQRRKGAAQEPYINHPIEVLDLVARATGGADEELLTAALLHDVVEDTPVTAEELAAAFGERVARIVTENSDDMTLPKDERRRRRIAAMPHKSVAARIVKTADVISNLRATAASPPAGWAMERRLGYLEGAGSLSTPVAAPMPQSRRSSTRRPLTPSGRFAPTRPSTSAARRAWPGISTASSARRCISSTCRTPRGGRSRTPTWTGSARPSPATFPPPPCSTRRRSSTAAVARSCSRASAPTAPMRWWRSPSGSASPSTSASSGSRLAGATSASTPTTRADLAGLRHRLA</sequence>
<dbReference type="KEGG" id="mbry:B1812_12360"/>
<keyword evidence="4" id="KW-1185">Reference proteome</keyword>
<evidence type="ECO:0000259" key="2">
    <source>
        <dbReference type="PROSITE" id="PS51831"/>
    </source>
</evidence>
<reference evidence="3 4" key="1">
    <citation type="submission" date="2017-02" db="EMBL/GenBank/DDBJ databases">
        <authorList>
            <person name="Peterson S.W."/>
        </authorList>
    </citation>
    <scope>NUCLEOTIDE SEQUENCE [LARGE SCALE GENOMIC DNA]</scope>
    <source>
        <strain evidence="3 4">S285</strain>
    </source>
</reference>
<dbReference type="SUPFAM" id="SSF109604">
    <property type="entry name" value="HD-domain/PDEase-like"/>
    <property type="match status" value="1"/>
</dbReference>
<feature type="compositionally biased region" description="Low complexity" evidence="1">
    <location>
        <begin position="207"/>
        <end position="231"/>
    </location>
</feature>
<dbReference type="STRING" id="655015.B1812_12360"/>
<dbReference type="CDD" id="cd00077">
    <property type="entry name" value="HDc"/>
    <property type="match status" value="1"/>
</dbReference>
<dbReference type="Proteomes" id="UP000193978">
    <property type="component" value="Chromosome"/>
</dbReference>
<feature type="compositionally biased region" description="Low complexity" evidence="1">
    <location>
        <begin position="246"/>
        <end position="260"/>
    </location>
</feature>
<accession>A0A1W6MW62</accession>
<organism evidence="3 4">
    <name type="scientific">Methylocystis bryophila</name>
    <dbReference type="NCBI Taxonomy" id="655015"/>
    <lineage>
        <taxon>Bacteria</taxon>
        <taxon>Pseudomonadati</taxon>
        <taxon>Pseudomonadota</taxon>
        <taxon>Alphaproteobacteria</taxon>
        <taxon>Hyphomicrobiales</taxon>
        <taxon>Methylocystaceae</taxon>
        <taxon>Methylocystis</taxon>
    </lineage>
</organism>
<dbReference type="EMBL" id="CP019948">
    <property type="protein sequence ID" value="ARN81739.1"/>
    <property type="molecule type" value="Genomic_DNA"/>
</dbReference>
<dbReference type="Pfam" id="PF13328">
    <property type="entry name" value="HD_4"/>
    <property type="match status" value="1"/>
</dbReference>
<dbReference type="InterPro" id="IPR003607">
    <property type="entry name" value="HD/PDEase_dom"/>
</dbReference>
<dbReference type="PROSITE" id="PS51831">
    <property type="entry name" value="HD"/>
    <property type="match status" value="1"/>
</dbReference>
<feature type="compositionally biased region" description="Low complexity" evidence="1">
    <location>
        <begin position="160"/>
        <end position="176"/>
    </location>
</feature>
<evidence type="ECO:0000313" key="4">
    <source>
        <dbReference type="Proteomes" id="UP000193978"/>
    </source>
</evidence>
<dbReference type="Gene3D" id="1.10.3210.10">
    <property type="entry name" value="Hypothetical protein af1432"/>
    <property type="match status" value="1"/>
</dbReference>
<feature type="domain" description="HD" evidence="2">
    <location>
        <begin position="32"/>
        <end position="127"/>
    </location>
</feature>
<name>A0A1W6MW62_9HYPH</name>
<feature type="compositionally biased region" description="Low complexity" evidence="1">
    <location>
        <begin position="268"/>
        <end position="294"/>
    </location>
</feature>
<dbReference type="AlphaFoldDB" id="A0A1W6MW62"/>
<dbReference type="PANTHER" id="PTHR46246">
    <property type="entry name" value="GUANOSINE-3',5'-BIS(DIPHOSPHATE) 3'-PYROPHOSPHOHYDROLASE MESH1"/>
    <property type="match status" value="1"/>
</dbReference>
<feature type="region of interest" description="Disordered" evidence="1">
    <location>
        <begin position="155"/>
        <end position="309"/>
    </location>
</feature>
<evidence type="ECO:0000256" key="1">
    <source>
        <dbReference type="SAM" id="MobiDB-lite"/>
    </source>
</evidence>